<dbReference type="Proteomes" id="UP000308330">
    <property type="component" value="Unassembled WGS sequence"/>
</dbReference>
<organism evidence="2 3">
    <name type="scientific">Lysinibacillus tabacifolii</name>
    <dbReference type="NCBI Taxonomy" id="1173107"/>
    <lineage>
        <taxon>Bacteria</taxon>
        <taxon>Bacillati</taxon>
        <taxon>Bacillota</taxon>
        <taxon>Bacilli</taxon>
        <taxon>Bacillales</taxon>
        <taxon>Bacillaceae</taxon>
        <taxon>Lysinibacillus</taxon>
    </lineage>
</organism>
<evidence type="ECO:0000313" key="3">
    <source>
        <dbReference type="Proteomes" id="UP000308330"/>
    </source>
</evidence>
<accession>A0ABY2T8G6</accession>
<comment type="caution">
    <text evidence="2">The sequence shown here is derived from an EMBL/GenBank/DDBJ whole genome shotgun (WGS) entry which is preliminary data.</text>
</comment>
<dbReference type="Pfam" id="PF06114">
    <property type="entry name" value="Peptidase_M78"/>
    <property type="match status" value="1"/>
</dbReference>
<name>A0ABY2T8G6_9BACI</name>
<keyword evidence="3" id="KW-1185">Reference proteome</keyword>
<protein>
    <submittedName>
        <fullName evidence="2">ImmA/IrrE family metallo-endopeptidase</fullName>
    </submittedName>
</protein>
<evidence type="ECO:0000313" key="2">
    <source>
        <dbReference type="EMBL" id="TKI50559.1"/>
    </source>
</evidence>
<sequence length="164" mass="20219">MPYYTHLEDFIQQFYTRLGIILPSLLNFTEVSQRLGLRVFYWSEPSQALFSKDKPYIFLNESLNKQQQWQEFCHELAHVLLHTGDQFYMYPLFREYQEYKANNFMYHACMPTFMLDEIQLYDYLPQTVVKLQELFNVEYEFALKRLTQYLNKRFYVPYWNSRKC</sequence>
<reference evidence="2 3" key="1">
    <citation type="submission" date="2019-04" db="EMBL/GenBank/DDBJ databases">
        <title>Lysinibacillus genome sequencing.</title>
        <authorList>
            <person name="Dunlap C."/>
        </authorList>
    </citation>
    <scope>NUCLEOTIDE SEQUENCE [LARGE SCALE GENOMIC DNA]</scope>
    <source>
        <strain evidence="2 3">KCTC 33042</strain>
    </source>
</reference>
<dbReference type="EMBL" id="SZPT01000001">
    <property type="protein sequence ID" value="TKI50559.1"/>
    <property type="molecule type" value="Genomic_DNA"/>
</dbReference>
<proteinExistence type="predicted"/>
<evidence type="ECO:0000259" key="1">
    <source>
        <dbReference type="Pfam" id="PF06114"/>
    </source>
</evidence>
<feature type="domain" description="IrrE N-terminal-like" evidence="1">
    <location>
        <begin position="37"/>
        <end position="147"/>
    </location>
</feature>
<dbReference type="Gene3D" id="1.10.10.2910">
    <property type="match status" value="1"/>
</dbReference>
<dbReference type="InterPro" id="IPR010359">
    <property type="entry name" value="IrrE_HExxH"/>
</dbReference>
<dbReference type="RefSeq" id="WP_108030159.1">
    <property type="nucleotide sequence ID" value="NZ_PYUE01000003.1"/>
</dbReference>
<gene>
    <name evidence="2" type="ORF">FC748_04925</name>
</gene>